<dbReference type="PANTHER" id="PTHR45527">
    <property type="entry name" value="NONRIBOSOMAL PEPTIDE SYNTHETASE"/>
    <property type="match status" value="1"/>
</dbReference>
<sequence>MIRNILCYAEESARRFPGKIAFADEETACTYDELIKSARAVGTRLGMEVTPGKPVPVLMEKGVKAIYAFMGIVSAGCFYILLDPKLPTERLRSVLDTLQAEVLLTDSAYDKPRERLEFDGKVIMMEEALQTQEDTTYLDNVRKQSRDVDPLYAIFTSGSTGVPKGVVVSHRSVIDFIEEFTRLFNIAEHDVIGNQAPFDFDVSVKDIYSTLKCGATMQIIPKKFFSFPTKLLDYLVEREVTTLIWAVSALCIISTLKGFDYKVPQKIRKVIFSGEVMPVKHLNIWKKYLPEAMYVNVYGPTEITCNCTYHIIDREYEPGENLPIGKPFPNEKVFLLDEEDREVTKPGEKGEICVSGTALSLGYYNNPEQTAKAFVQNPLNQSYLEPIYRTGDLAYYGEDGNLYFASRKDFQIKHMGHRIELGEIETALETVEGLGRSLCMYDEAKGKILAFYEGDLEKKQIVRAIGTRLPGFMIPNVFVKVEEFPLTKNGKIDRKKLEEAYESGNLTSLS</sequence>
<evidence type="ECO:0000256" key="1">
    <source>
        <dbReference type="SAM" id="Phobius"/>
    </source>
</evidence>
<dbReference type="Pfam" id="PF00501">
    <property type="entry name" value="AMP-binding"/>
    <property type="match status" value="1"/>
</dbReference>
<dbReference type="InterPro" id="IPR000873">
    <property type="entry name" value="AMP-dep_synth/lig_dom"/>
</dbReference>
<dbReference type="GO" id="GO:0043041">
    <property type="term" value="P:amino acid activation for nonribosomal peptide biosynthetic process"/>
    <property type="evidence" value="ECO:0007669"/>
    <property type="project" value="TreeGrafter"/>
</dbReference>
<dbReference type="GO" id="GO:0005737">
    <property type="term" value="C:cytoplasm"/>
    <property type="evidence" value="ECO:0007669"/>
    <property type="project" value="TreeGrafter"/>
</dbReference>
<dbReference type="PANTHER" id="PTHR45527:SF1">
    <property type="entry name" value="FATTY ACID SYNTHASE"/>
    <property type="match status" value="1"/>
</dbReference>
<protein>
    <submittedName>
        <fullName evidence="3">Amino acid adenylation domain-containing protein</fullName>
    </submittedName>
</protein>
<dbReference type="AlphaFoldDB" id="A0A395XMA9"/>
<evidence type="ECO:0000313" key="3">
    <source>
        <dbReference type="EMBL" id="RGW50940.1"/>
    </source>
</evidence>
<dbReference type="InterPro" id="IPR045851">
    <property type="entry name" value="AMP-bd_C_sf"/>
</dbReference>
<dbReference type="SUPFAM" id="SSF56801">
    <property type="entry name" value="Acetyl-CoA synthetase-like"/>
    <property type="match status" value="1"/>
</dbReference>
<feature type="domain" description="AMP-dependent synthetase/ligase" evidence="2">
    <location>
        <begin position="10"/>
        <end position="364"/>
    </location>
</feature>
<dbReference type="Gene3D" id="3.40.50.12780">
    <property type="entry name" value="N-terminal domain of ligase-like"/>
    <property type="match status" value="1"/>
</dbReference>
<dbReference type="InterPro" id="IPR010071">
    <property type="entry name" value="AA_adenyl_dom"/>
</dbReference>
<keyword evidence="1" id="KW-1133">Transmembrane helix</keyword>
<feature type="transmembrane region" description="Helical" evidence="1">
    <location>
        <begin position="65"/>
        <end position="82"/>
    </location>
</feature>
<dbReference type="CDD" id="cd05930">
    <property type="entry name" value="A_NRPS"/>
    <property type="match status" value="1"/>
</dbReference>
<dbReference type="EMBL" id="QSAJ01000037">
    <property type="protein sequence ID" value="RGW50940.1"/>
    <property type="molecule type" value="Genomic_DNA"/>
</dbReference>
<keyword evidence="1" id="KW-0812">Transmembrane</keyword>
<dbReference type="NCBIfam" id="TIGR01733">
    <property type="entry name" value="AA-adenyl-dom"/>
    <property type="match status" value="1"/>
</dbReference>
<organism evidence="3 4">
    <name type="scientific">Dorea formicigenerans</name>
    <dbReference type="NCBI Taxonomy" id="39486"/>
    <lineage>
        <taxon>Bacteria</taxon>
        <taxon>Bacillati</taxon>
        <taxon>Bacillota</taxon>
        <taxon>Clostridia</taxon>
        <taxon>Lachnospirales</taxon>
        <taxon>Lachnospiraceae</taxon>
        <taxon>Dorea</taxon>
    </lineage>
</organism>
<dbReference type="GO" id="GO:0044550">
    <property type="term" value="P:secondary metabolite biosynthetic process"/>
    <property type="evidence" value="ECO:0007669"/>
    <property type="project" value="TreeGrafter"/>
</dbReference>
<dbReference type="Proteomes" id="UP000266376">
    <property type="component" value="Unassembled WGS sequence"/>
</dbReference>
<evidence type="ECO:0000259" key="2">
    <source>
        <dbReference type="Pfam" id="PF00501"/>
    </source>
</evidence>
<evidence type="ECO:0000313" key="4">
    <source>
        <dbReference type="Proteomes" id="UP000266376"/>
    </source>
</evidence>
<dbReference type="GO" id="GO:0031177">
    <property type="term" value="F:phosphopantetheine binding"/>
    <property type="evidence" value="ECO:0007669"/>
    <property type="project" value="TreeGrafter"/>
</dbReference>
<proteinExistence type="predicted"/>
<comment type="caution">
    <text evidence="3">The sequence shown here is derived from an EMBL/GenBank/DDBJ whole genome shotgun (WGS) entry which is preliminary data.</text>
</comment>
<name>A0A395XMA9_9FIRM</name>
<keyword evidence="1" id="KW-0472">Membrane</keyword>
<accession>A0A395XMA9</accession>
<dbReference type="Gene3D" id="3.30.300.30">
    <property type="match status" value="1"/>
</dbReference>
<gene>
    <name evidence="3" type="ORF">DWV67_12905</name>
</gene>
<dbReference type="InterPro" id="IPR042099">
    <property type="entry name" value="ANL_N_sf"/>
</dbReference>
<reference evidence="3 4" key="1">
    <citation type="submission" date="2018-08" db="EMBL/GenBank/DDBJ databases">
        <title>A genome reference for cultivated species of the human gut microbiota.</title>
        <authorList>
            <person name="Zou Y."/>
            <person name="Xue W."/>
            <person name="Luo G."/>
        </authorList>
    </citation>
    <scope>NUCLEOTIDE SEQUENCE [LARGE SCALE GENOMIC DNA]</scope>
    <source>
        <strain evidence="3 4">AF12-11</strain>
    </source>
</reference>